<evidence type="ECO:0000313" key="3">
    <source>
        <dbReference type="Proteomes" id="UP000299102"/>
    </source>
</evidence>
<dbReference type="Proteomes" id="UP000299102">
    <property type="component" value="Unassembled WGS sequence"/>
</dbReference>
<evidence type="ECO:0000313" key="2">
    <source>
        <dbReference type="EMBL" id="GBP83583.1"/>
    </source>
</evidence>
<comment type="caution">
    <text evidence="2">The sequence shown here is derived from an EMBL/GenBank/DDBJ whole genome shotgun (WGS) entry which is preliminary data.</text>
</comment>
<feature type="compositionally biased region" description="Acidic residues" evidence="1">
    <location>
        <begin position="53"/>
        <end position="71"/>
    </location>
</feature>
<feature type="region of interest" description="Disordered" evidence="1">
    <location>
        <begin position="53"/>
        <end position="82"/>
    </location>
</feature>
<name>A0A4C1Z8W8_EUMVA</name>
<keyword evidence="3" id="KW-1185">Reference proteome</keyword>
<evidence type="ECO:0000256" key="1">
    <source>
        <dbReference type="SAM" id="MobiDB-lite"/>
    </source>
</evidence>
<proteinExistence type="predicted"/>
<dbReference type="AlphaFoldDB" id="A0A4C1Z8W8"/>
<protein>
    <submittedName>
        <fullName evidence="2">Uncharacterized protein</fullName>
    </submittedName>
</protein>
<reference evidence="2 3" key="1">
    <citation type="journal article" date="2019" name="Commun. Biol.">
        <title>The bagworm genome reveals a unique fibroin gene that provides high tensile strength.</title>
        <authorList>
            <person name="Kono N."/>
            <person name="Nakamura H."/>
            <person name="Ohtoshi R."/>
            <person name="Tomita M."/>
            <person name="Numata K."/>
            <person name="Arakawa K."/>
        </authorList>
    </citation>
    <scope>NUCLEOTIDE SEQUENCE [LARGE SCALE GENOMIC DNA]</scope>
</reference>
<organism evidence="2 3">
    <name type="scientific">Eumeta variegata</name>
    <name type="common">Bagworm moth</name>
    <name type="synonym">Eumeta japonica</name>
    <dbReference type="NCBI Taxonomy" id="151549"/>
    <lineage>
        <taxon>Eukaryota</taxon>
        <taxon>Metazoa</taxon>
        <taxon>Ecdysozoa</taxon>
        <taxon>Arthropoda</taxon>
        <taxon>Hexapoda</taxon>
        <taxon>Insecta</taxon>
        <taxon>Pterygota</taxon>
        <taxon>Neoptera</taxon>
        <taxon>Endopterygota</taxon>
        <taxon>Lepidoptera</taxon>
        <taxon>Glossata</taxon>
        <taxon>Ditrysia</taxon>
        <taxon>Tineoidea</taxon>
        <taxon>Psychidae</taxon>
        <taxon>Oiketicinae</taxon>
        <taxon>Eumeta</taxon>
    </lineage>
</organism>
<accession>A0A4C1Z8W8</accession>
<sequence length="106" mass="11518">MAKNGSKCTLTGKLLGQTTLNAQKRKIGLWRCGAGRGGGVRFAWLFVIFADDESDSDDDDDDDDDEDDETTEPTPDISSVSAGFDIMEGISSLLMTMISSRRTLSF</sequence>
<dbReference type="EMBL" id="BGZK01001627">
    <property type="protein sequence ID" value="GBP83583.1"/>
    <property type="molecule type" value="Genomic_DNA"/>
</dbReference>
<gene>
    <name evidence="2" type="ORF">EVAR_104027_1</name>
</gene>